<organism evidence="8">
    <name type="scientific">Caenorhabditis remanei</name>
    <name type="common">Caenorhabditis vulgaris</name>
    <dbReference type="NCBI Taxonomy" id="31234"/>
    <lineage>
        <taxon>Eukaryota</taxon>
        <taxon>Metazoa</taxon>
        <taxon>Ecdysozoa</taxon>
        <taxon>Nematoda</taxon>
        <taxon>Chromadorea</taxon>
        <taxon>Rhabditida</taxon>
        <taxon>Rhabditina</taxon>
        <taxon>Rhabditomorpha</taxon>
        <taxon>Rhabditoidea</taxon>
        <taxon>Rhabditidae</taxon>
        <taxon>Peloderinae</taxon>
        <taxon>Caenorhabditis</taxon>
    </lineage>
</organism>
<feature type="domain" description="G-protein coupled receptors family 1 profile" evidence="6">
    <location>
        <begin position="34"/>
        <end position="317"/>
    </location>
</feature>
<feature type="transmembrane region" description="Helical" evidence="5">
    <location>
        <begin position="54"/>
        <end position="72"/>
    </location>
</feature>
<dbReference type="CTD" id="9819487"/>
<dbReference type="EMBL" id="DS268409">
    <property type="protein sequence ID" value="EFO95604.1"/>
    <property type="molecule type" value="Genomic_DNA"/>
</dbReference>
<dbReference type="Proteomes" id="UP000008281">
    <property type="component" value="Unassembled WGS sequence"/>
</dbReference>
<feature type="transmembrane region" description="Helical" evidence="5">
    <location>
        <begin position="140"/>
        <end position="160"/>
    </location>
</feature>
<sequence>MNEELDENLILSIKNYAENVYVVHFATSIVGAFFNVPHLFILSMKSMRESSTNSLMIGIAISDLIALFENIFERIYLYWVLDNPCVNFASYRWVLSLWIGDFVRESGERASFWLGVFLALTRLVIMKFPGSYSKISKPILGYFLVILVLSISSFHAARFYSNYVIAPQTYEWTPGRICTGFPTDYSETAYSQKFENLTERKDTIRSYEFVNGVSQVLVSVIYPVLALFLIYEVRKSAKFAAASLSKKSLDDRNRAGRMILVMTVFYVIASAPGGASDFIELFVIVNSLSVLEILVAYGSIMTSALFCLNATSHSIINFTMSSKYRATVKSVLEYGKKDVRVVTV</sequence>
<dbReference type="HOGENOM" id="CLU_043715_0_2_1"/>
<dbReference type="PANTHER" id="PTHR47088">
    <property type="entry name" value="SERPENTINE RECEPTOR, CLASS W"/>
    <property type="match status" value="1"/>
</dbReference>
<name>E3LJJ4_CAERE</name>
<dbReference type="OrthoDB" id="5865957at2759"/>
<evidence type="ECO:0000256" key="2">
    <source>
        <dbReference type="ARBA" id="ARBA00022692"/>
    </source>
</evidence>
<feature type="transmembrane region" description="Helical" evidence="5">
    <location>
        <begin position="110"/>
        <end position="128"/>
    </location>
</feature>
<reference evidence="7" key="1">
    <citation type="submission" date="2007-07" db="EMBL/GenBank/DDBJ databases">
        <title>PCAP assembly of the Caenorhabditis remanei genome.</title>
        <authorList>
            <consortium name="The Caenorhabditis remanei Sequencing Consortium"/>
            <person name="Wilson R.K."/>
        </authorList>
    </citation>
    <scope>NUCLEOTIDE SEQUENCE [LARGE SCALE GENOMIC DNA]</scope>
    <source>
        <strain evidence="7">PB4641</strain>
    </source>
</reference>
<evidence type="ECO:0000313" key="7">
    <source>
        <dbReference type="EMBL" id="EFO95604.1"/>
    </source>
</evidence>
<dbReference type="SUPFAM" id="SSF81321">
    <property type="entry name" value="Family A G protein-coupled receptor-like"/>
    <property type="match status" value="1"/>
</dbReference>
<feature type="transmembrane region" description="Helical" evidence="5">
    <location>
        <begin position="216"/>
        <end position="234"/>
    </location>
</feature>
<evidence type="ECO:0000256" key="4">
    <source>
        <dbReference type="ARBA" id="ARBA00023136"/>
    </source>
</evidence>
<protein>
    <recommendedName>
        <fullName evidence="6">G-protein coupled receptors family 1 profile domain-containing protein</fullName>
    </recommendedName>
</protein>
<keyword evidence="4 5" id="KW-0472">Membrane</keyword>
<feature type="transmembrane region" description="Helical" evidence="5">
    <location>
        <begin position="255"/>
        <end position="275"/>
    </location>
</feature>
<dbReference type="FunCoup" id="E3LJJ4">
    <property type="interactions" value="2"/>
</dbReference>
<gene>
    <name evidence="7" type="ORF">CRE_08723</name>
</gene>
<dbReference type="PANTHER" id="PTHR47088:SF1">
    <property type="entry name" value="G-PROTEIN COUPLED RECEPTORS FAMILY 1 PROFILE DOMAIN-CONTAINING PROTEIN-RELATED"/>
    <property type="match status" value="1"/>
</dbReference>
<dbReference type="Pfam" id="PF10324">
    <property type="entry name" value="7TM_GPCR_Srw"/>
    <property type="match status" value="1"/>
</dbReference>
<dbReference type="Gene3D" id="1.20.1070.10">
    <property type="entry name" value="Rhodopsin 7-helix transmembrane proteins"/>
    <property type="match status" value="1"/>
</dbReference>
<dbReference type="OMA" id="FERIYLY"/>
<evidence type="ECO:0000259" key="6">
    <source>
        <dbReference type="PROSITE" id="PS50262"/>
    </source>
</evidence>
<feature type="transmembrane region" description="Helical" evidence="5">
    <location>
        <begin position="281"/>
        <end position="308"/>
    </location>
</feature>
<comment type="subcellular location">
    <subcellularLocation>
        <location evidence="1">Membrane</location>
    </subcellularLocation>
</comment>
<evidence type="ECO:0000313" key="8">
    <source>
        <dbReference type="Proteomes" id="UP000008281"/>
    </source>
</evidence>
<dbReference type="STRING" id="31234.E3LJJ4"/>
<dbReference type="GO" id="GO:0016020">
    <property type="term" value="C:membrane"/>
    <property type="evidence" value="ECO:0007669"/>
    <property type="project" value="UniProtKB-SubCell"/>
</dbReference>
<keyword evidence="3 5" id="KW-1133">Transmembrane helix</keyword>
<accession>E3LJJ4</accession>
<dbReference type="KEGG" id="crq:GCK72_019932"/>
<proteinExistence type="predicted"/>
<dbReference type="GeneID" id="9819487"/>
<dbReference type="InterPro" id="IPR017452">
    <property type="entry name" value="GPCR_Rhodpsn_7TM"/>
</dbReference>
<keyword evidence="2 5" id="KW-0812">Transmembrane</keyword>
<evidence type="ECO:0000256" key="1">
    <source>
        <dbReference type="ARBA" id="ARBA00004370"/>
    </source>
</evidence>
<dbReference type="GO" id="GO:0008528">
    <property type="term" value="F:G protein-coupled peptide receptor activity"/>
    <property type="evidence" value="ECO:0007669"/>
    <property type="project" value="InterPro"/>
</dbReference>
<dbReference type="eggNOG" id="ENOG502TFSR">
    <property type="taxonomic scope" value="Eukaryota"/>
</dbReference>
<dbReference type="AlphaFoldDB" id="E3LJJ4"/>
<dbReference type="InParanoid" id="E3LJJ4"/>
<keyword evidence="8" id="KW-1185">Reference proteome</keyword>
<feature type="transmembrane region" description="Helical" evidence="5">
    <location>
        <begin position="20"/>
        <end position="42"/>
    </location>
</feature>
<evidence type="ECO:0000256" key="5">
    <source>
        <dbReference type="SAM" id="Phobius"/>
    </source>
</evidence>
<dbReference type="InterPro" id="IPR019427">
    <property type="entry name" value="7TM_GPCR_serpentine_rcpt_Srw"/>
</dbReference>
<dbReference type="PROSITE" id="PS50262">
    <property type="entry name" value="G_PROTEIN_RECEP_F1_2"/>
    <property type="match status" value="1"/>
</dbReference>
<dbReference type="RefSeq" id="XP_003116708.2">
    <property type="nucleotide sequence ID" value="XM_003116660.2"/>
</dbReference>
<evidence type="ECO:0000256" key="3">
    <source>
        <dbReference type="ARBA" id="ARBA00022989"/>
    </source>
</evidence>